<accession>A0A8J3PCV1</accession>
<name>A0A8J3PCV1_9ACTN</name>
<dbReference type="RefSeq" id="WP_203670946.1">
    <property type="nucleotide sequence ID" value="NZ_BAAATT010000033.1"/>
</dbReference>
<protein>
    <submittedName>
        <fullName evidence="1">Uncharacterized protein</fullName>
    </submittedName>
</protein>
<keyword evidence="2" id="KW-1185">Reference proteome</keyword>
<evidence type="ECO:0000313" key="2">
    <source>
        <dbReference type="Proteomes" id="UP000660339"/>
    </source>
</evidence>
<organism evidence="1 2">
    <name type="scientific">Catellatospora methionotrophica</name>
    <dbReference type="NCBI Taxonomy" id="121620"/>
    <lineage>
        <taxon>Bacteria</taxon>
        <taxon>Bacillati</taxon>
        <taxon>Actinomycetota</taxon>
        <taxon>Actinomycetes</taxon>
        <taxon>Micromonosporales</taxon>
        <taxon>Micromonosporaceae</taxon>
        <taxon>Catellatospora</taxon>
    </lineage>
</organism>
<sequence length="173" mass="19248">MSVKVLLHQEVHVSYHQIYVESSEATIEGDVNGAFLGQVNGLCGAGIPGTLLMFTGTHTGRIGFTVELHRDRPTLPGVWEDAVEVSFTTDSDGLELVECCGDRYPLDLPDGDYRVRYSARGMTEGHQGGVPQEGQPPWDHYLLQFWPAPPAPDRVTRMTTEHAEYWHKSARAR</sequence>
<evidence type="ECO:0000313" key="1">
    <source>
        <dbReference type="EMBL" id="GIG12407.1"/>
    </source>
</evidence>
<dbReference type="AlphaFoldDB" id="A0A8J3PCV1"/>
<dbReference type="EMBL" id="BONJ01000001">
    <property type="protein sequence ID" value="GIG12407.1"/>
    <property type="molecule type" value="Genomic_DNA"/>
</dbReference>
<dbReference type="Proteomes" id="UP000660339">
    <property type="component" value="Unassembled WGS sequence"/>
</dbReference>
<reference evidence="1" key="1">
    <citation type="submission" date="2021-01" db="EMBL/GenBank/DDBJ databases">
        <title>Whole genome shotgun sequence of Catellatospora methionotrophica NBRC 14553.</title>
        <authorList>
            <person name="Komaki H."/>
            <person name="Tamura T."/>
        </authorList>
    </citation>
    <scope>NUCLEOTIDE SEQUENCE</scope>
    <source>
        <strain evidence="1">NBRC 14553</strain>
    </source>
</reference>
<proteinExistence type="predicted"/>
<comment type="caution">
    <text evidence="1">The sequence shown here is derived from an EMBL/GenBank/DDBJ whole genome shotgun (WGS) entry which is preliminary data.</text>
</comment>
<gene>
    <name evidence="1" type="ORF">Cme02nite_07390</name>
</gene>